<dbReference type="AlphaFoldDB" id="A0A5J5IEI7"/>
<organism evidence="1 2">
    <name type="scientific">Ginsengibacter hankyongi</name>
    <dbReference type="NCBI Taxonomy" id="2607284"/>
    <lineage>
        <taxon>Bacteria</taxon>
        <taxon>Pseudomonadati</taxon>
        <taxon>Bacteroidota</taxon>
        <taxon>Chitinophagia</taxon>
        <taxon>Chitinophagales</taxon>
        <taxon>Chitinophagaceae</taxon>
        <taxon>Ginsengibacter</taxon>
    </lineage>
</organism>
<dbReference type="GO" id="GO:0016740">
    <property type="term" value="F:transferase activity"/>
    <property type="evidence" value="ECO:0007669"/>
    <property type="project" value="UniProtKB-KW"/>
</dbReference>
<name>A0A5J5IEI7_9BACT</name>
<reference evidence="1 2" key="1">
    <citation type="submission" date="2019-09" db="EMBL/GenBank/DDBJ databases">
        <title>Draft genome sequence of Ginsengibacter sp. BR5-29.</title>
        <authorList>
            <person name="Im W.-T."/>
        </authorList>
    </citation>
    <scope>NUCLEOTIDE SEQUENCE [LARGE SCALE GENOMIC DNA]</scope>
    <source>
        <strain evidence="1 2">BR5-29</strain>
    </source>
</reference>
<keyword evidence="2" id="KW-1185">Reference proteome</keyword>
<evidence type="ECO:0000313" key="2">
    <source>
        <dbReference type="Proteomes" id="UP000326903"/>
    </source>
</evidence>
<protein>
    <submittedName>
        <fullName evidence="1">Glycosyl transferase</fullName>
    </submittedName>
</protein>
<gene>
    <name evidence="1" type="ORF">FW778_15840</name>
</gene>
<dbReference type="RefSeq" id="WP_150415777.1">
    <property type="nucleotide sequence ID" value="NZ_VYQF01000004.1"/>
</dbReference>
<accession>A0A5J5IEI7</accession>
<proteinExistence type="predicted"/>
<evidence type="ECO:0000313" key="1">
    <source>
        <dbReference type="EMBL" id="KAA9038217.1"/>
    </source>
</evidence>
<sequence>MKILYAIQGTGNGHISRARDIIPLLEKKGELDILISGTEADVDLGYPVKYKLKGMSFVFGKKGGIDLASTYKKAKLKRFYNEVKELPVTDYDIVINDFEPVSAWACRINNKACIGLSHQAAVLNKKCPKPAKKDVVGKSILKNYAPVTEKYGFHFKPYDKKIFTPVIREEIRNADNKKLTHYAVYLPAYDDKRIIKVLKEIKGVEWQVFSKHTKKIYAEQNVHITPINNTEFIQSLVTSTGVLCGAGFETPAEALFLQKKLMVIPMKGQYEQQCNAAALKEMGVPVLKKVKMSKTEKINDWVTNGEIITVDYPNITEEIIEEIFKKHAPVITLPYALPIKNSIPGKKTKQIGLGNILHQITG</sequence>
<dbReference type="Proteomes" id="UP000326903">
    <property type="component" value="Unassembled WGS sequence"/>
</dbReference>
<keyword evidence="1" id="KW-0808">Transferase</keyword>
<dbReference type="Pfam" id="PF13528">
    <property type="entry name" value="Glyco_trans_1_3"/>
    <property type="match status" value="1"/>
</dbReference>
<dbReference type="EMBL" id="VYQF01000004">
    <property type="protein sequence ID" value="KAA9038217.1"/>
    <property type="molecule type" value="Genomic_DNA"/>
</dbReference>
<comment type="caution">
    <text evidence="1">The sequence shown here is derived from an EMBL/GenBank/DDBJ whole genome shotgun (WGS) entry which is preliminary data.</text>
</comment>
<dbReference type="Gene3D" id="3.40.50.2000">
    <property type="entry name" value="Glycogen Phosphorylase B"/>
    <property type="match status" value="1"/>
</dbReference>